<dbReference type="EMBL" id="BJHX01000002">
    <property type="protein sequence ID" value="GDY69678.1"/>
    <property type="molecule type" value="Genomic_DNA"/>
</dbReference>
<dbReference type="EMBL" id="BJHY01000002">
    <property type="protein sequence ID" value="GDY79931.1"/>
    <property type="molecule type" value="Genomic_DNA"/>
</dbReference>
<organism evidence="2 3">
    <name type="scientific">Streptomyces avermitilis</name>
    <dbReference type="NCBI Taxonomy" id="33903"/>
    <lineage>
        <taxon>Bacteria</taxon>
        <taxon>Bacillati</taxon>
        <taxon>Actinomycetota</taxon>
        <taxon>Actinomycetes</taxon>
        <taxon>Kitasatosporales</taxon>
        <taxon>Streptomycetaceae</taxon>
        <taxon>Streptomyces</taxon>
    </lineage>
</organism>
<gene>
    <name evidence="1" type="ORF">SAV14893_090710</name>
    <name evidence="2" type="ORF">SAV31267_094160</name>
</gene>
<dbReference type="Gene3D" id="3.40.50.720">
    <property type="entry name" value="NAD(P)-binding Rossmann-like Domain"/>
    <property type="match status" value="1"/>
</dbReference>
<evidence type="ECO:0000313" key="4">
    <source>
        <dbReference type="Proteomes" id="UP000302139"/>
    </source>
</evidence>
<reference evidence="1 4" key="2">
    <citation type="submission" date="2019-04" db="EMBL/GenBank/DDBJ databases">
        <title>Draft genome sequences of Streptomyces avermitilis NBRC 14893.</title>
        <authorList>
            <person name="Komaki H."/>
            <person name="Tamura T."/>
            <person name="Hosoyama A."/>
        </authorList>
    </citation>
    <scope>NUCLEOTIDE SEQUENCE [LARGE SCALE GENOMIC DNA]</scope>
    <source>
        <strain evidence="1 4">NBRC 14893</strain>
    </source>
</reference>
<protein>
    <recommendedName>
        <fullName evidence="5">NAD-dependent epimerase/dehydratase domain-containing protein</fullName>
    </recommendedName>
</protein>
<dbReference type="AlphaFoldDB" id="A0A4D4N5T5"/>
<proteinExistence type="predicted"/>
<comment type="caution">
    <text evidence="2">The sequence shown here is derived from an EMBL/GenBank/DDBJ whole genome shotgun (WGS) entry which is preliminary data.</text>
</comment>
<sequence length="165" mass="18166">MGTGPRRGIRTVEVRGSDYIGKDANGIYSLLIKSALQKGKAAWITGHLDMPHTFTFNGDMAQALITLASEERAWGRPWHVPSAPAVTIRELARRYAVAAGRPPIKLIQIPRSVTRTAGLIVPIAREMAEMDYQWYAPFHMDATETTETFGLTATDLDTAVRNEVG</sequence>
<evidence type="ECO:0000313" key="3">
    <source>
        <dbReference type="Proteomes" id="UP000299211"/>
    </source>
</evidence>
<accession>A0A4D4N5T5</accession>
<evidence type="ECO:0000313" key="2">
    <source>
        <dbReference type="EMBL" id="GDY79931.1"/>
    </source>
</evidence>
<name>A0A4D4N5T5_STRAX</name>
<evidence type="ECO:0000313" key="1">
    <source>
        <dbReference type="EMBL" id="GDY69678.1"/>
    </source>
</evidence>
<dbReference type="SUPFAM" id="SSF51735">
    <property type="entry name" value="NAD(P)-binding Rossmann-fold domains"/>
    <property type="match status" value="1"/>
</dbReference>
<reference evidence="2 3" key="1">
    <citation type="submission" date="2019-04" db="EMBL/GenBank/DDBJ databases">
        <title>Draft genome sequences of Streptomyces avermitilis ATCC 31267.</title>
        <authorList>
            <person name="Komaki H."/>
            <person name="Tamura T."/>
            <person name="Hosoyama A."/>
        </authorList>
    </citation>
    <scope>NUCLEOTIDE SEQUENCE [LARGE SCALE GENOMIC DNA]</scope>
    <source>
        <strain evidence="2 3">ATCC 31267</strain>
    </source>
</reference>
<dbReference type="Proteomes" id="UP000299211">
    <property type="component" value="Unassembled WGS sequence"/>
</dbReference>
<evidence type="ECO:0008006" key="5">
    <source>
        <dbReference type="Google" id="ProtNLM"/>
    </source>
</evidence>
<dbReference type="InterPro" id="IPR036291">
    <property type="entry name" value="NAD(P)-bd_dom_sf"/>
</dbReference>
<dbReference type="STRING" id="33903.AQJ43_30130"/>
<dbReference type="Proteomes" id="UP000302139">
    <property type="component" value="Unassembled WGS sequence"/>
</dbReference>